<dbReference type="InterPro" id="IPR043129">
    <property type="entry name" value="ATPase_NBD"/>
</dbReference>
<dbReference type="SUPFAM" id="SSF53067">
    <property type="entry name" value="Actin-like ATPase domain"/>
    <property type="match status" value="1"/>
</dbReference>
<name>A0ABM9SHC9_YEREN</name>
<dbReference type="Proteomes" id="UP000041601">
    <property type="component" value="Unassembled WGS sequence"/>
</dbReference>
<keyword evidence="2" id="KW-1185">Reference proteome</keyword>
<dbReference type="InterPro" id="IPR000600">
    <property type="entry name" value="ROK"/>
</dbReference>
<sequence>MFHLGLDIGGTKIEAVLLDSHGEIQLRERRPTRKESYQSIMDNLLFFINEIKNKTK</sequence>
<comment type="caution">
    <text evidence="1">The sequence shown here is derived from an EMBL/GenBank/DDBJ whole genome shotgun (WGS) entry which is preliminary data.</text>
</comment>
<reference evidence="1 2" key="1">
    <citation type="submission" date="2015-03" db="EMBL/GenBank/DDBJ databases">
        <authorList>
            <consortium name="Pathogen Informatics"/>
            <person name="Murphy D."/>
        </authorList>
    </citation>
    <scope>NUCLEOTIDE SEQUENCE [LARGE SCALE GENOMIC DNA]</scope>
    <source>
        <strain evidence="1 2">IP05342</strain>
    </source>
</reference>
<dbReference type="Pfam" id="PF00480">
    <property type="entry name" value="ROK"/>
    <property type="match status" value="1"/>
</dbReference>
<gene>
    <name evidence="1" type="ORF">ERS137959_04248</name>
</gene>
<dbReference type="Gene3D" id="3.30.420.40">
    <property type="match status" value="1"/>
</dbReference>
<proteinExistence type="predicted"/>
<protein>
    <submittedName>
        <fullName evidence="1">ROK family protein</fullName>
    </submittedName>
</protein>
<accession>A0ABM9SHC9</accession>
<evidence type="ECO:0000313" key="2">
    <source>
        <dbReference type="Proteomes" id="UP000041601"/>
    </source>
</evidence>
<organism evidence="1 2">
    <name type="scientific">Yersinia enterocolitica</name>
    <dbReference type="NCBI Taxonomy" id="630"/>
    <lineage>
        <taxon>Bacteria</taxon>
        <taxon>Pseudomonadati</taxon>
        <taxon>Pseudomonadota</taxon>
        <taxon>Gammaproteobacteria</taxon>
        <taxon>Enterobacterales</taxon>
        <taxon>Yersiniaceae</taxon>
        <taxon>Yersinia</taxon>
    </lineage>
</organism>
<dbReference type="EMBL" id="CPXJ01000077">
    <property type="protein sequence ID" value="CNE61321.1"/>
    <property type="molecule type" value="Genomic_DNA"/>
</dbReference>
<evidence type="ECO:0000313" key="1">
    <source>
        <dbReference type="EMBL" id="CNE61321.1"/>
    </source>
</evidence>